<evidence type="ECO:0000259" key="6">
    <source>
        <dbReference type="Pfam" id="PF01494"/>
    </source>
</evidence>
<dbReference type="PANTHER" id="PTHR43747">
    <property type="entry name" value="FAD-BINDING PROTEIN"/>
    <property type="match status" value="1"/>
</dbReference>
<dbReference type="EMBL" id="ML213513">
    <property type="protein sequence ID" value="TFK50413.1"/>
    <property type="molecule type" value="Genomic_DNA"/>
</dbReference>
<reference evidence="7 8" key="1">
    <citation type="journal article" date="2019" name="Nat. Ecol. Evol.">
        <title>Megaphylogeny resolves global patterns of mushroom evolution.</title>
        <authorList>
            <person name="Varga T."/>
            <person name="Krizsan K."/>
            <person name="Foldi C."/>
            <person name="Dima B."/>
            <person name="Sanchez-Garcia M."/>
            <person name="Sanchez-Ramirez S."/>
            <person name="Szollosi G.J."/>
            <person name="Szarkandi J.G."/>
            <person name="Papp V."/>
            <person name="Albert L."/>
            <person name="Andreopoulos W."/>
            <person name="Angelini C."/>
            <person name="Antonin V."/>
            <person name="Barry K.W."/>
            <person name="Bougher N.L."/>
            <person name="Buchanan P."/>
            <person name="Buyck B."/>
            <person name="Bense V."/>
            <person name="Catcheside P."/>
            <person name="Chovatia M."/>
            <person name="Cooper J."/>
            <person name="Damon W."/>
            <person name="Desjardin D."/>
            <person name="Finy P."/>
            <person name="Geml J."/>
            <person name="Haridas S."/>
            <person name="Hughes K."/>
            <person name="Justo A."/>
            <person name="Karasinski D."/>
            <person name="Kautmanova I."/>
            <person name="Kiss B."/>
            <person name="Kocsube S."/>
            <person name="Kotiranta H."/>
            <person name="LaButti K.M."/>
            <person name="Lechner B.E."/>
            <person name="Liimatainen K."/>
            <person name="Lipzen A."/>
            <person name="Lukacs Z."/>
            <person name="Mihaltcheva S."/>
            <person name="Morgado L.N."/>
            <person name="Niskanen T."/>
            <person name="Noordeloos M.E."/>
            <person name="Ohm R.A."/>
            <person name="Ortiz-Santana B."/>
            <person name="Ovrebo C."/>
            <person name="Racz N."/>
            <person name="Riley R."/>
            <person name="Savchenko A."/>
            <person name="Shiryaev A."/>
            <person name="Soop K."/>
            <person name="Spirin V."/>
            <person name="Szebenyi C."/>
            <person name="Tomsovsky M."/>
            <person name="Tulloss R.E."/>
            <person name="Uehling J."/>
            <person name="Grigoriev I.V."/>
            <person name="Vagvolgyi C."/>
            <person name="Papp T."/>
            <person name="Martin F.M."/>
            <person name="Miettinen O."/>
            <person name="Hibbett D.S."/>
            <person name="Nagy L.G."/>
        </authorList>
    </citation>
    <scope>NUCLEOTIDE SEQUENCE [LARGE SCALE GENOMIC DNA]</scope>
    <source>
        <strain evidence="7 8">OMC1185</strain>
    </source>
</reference>
<accession>A0A5C3MZU2</accession>
<dbReference type="PANTHER" id="PTHR43747:SF5">
    <property type="entry name" value="FAD-BINDING DOMAIN-CONTAINING PROTEIN"/>
    <property type="match status" value="1"/>
</dbReference>
<evidence type="ECO:0000313" key="8">
    <source>
        <dbReference type="Proteomes" id="UP000305948"/>
    </source>
</evidence>
<comment type="catalytic activity">
    <reaction evidence="5">
        <text>melleolide F + FADH2 + chloride + O2 = 6'-chloromelleolide F + FAD + 2 H2O + H(+)</text>
        <dbReference type="Rhea" id="RHEA:67160"/>
        <dbReference type="ChEBI" id="CHEBI:15377"/>
        <dbReference type="ChEBI" id="CHEBI:15378"/>
        <dbReference type="ChEBI" id="CHEBI:15379"/>
        <dbReference type="ChEBI" id="CHEBI:17996"/>
        <dbReference type="ChEBI" id="CHEBI:57692"/>
        <dbReference type="ChEBI" id="CHEBI:58307"/>
        <dbReference type="ChEBI" id="CHEBI:167712"/>
        <dbReference type="ChEBI" id="CHEBI:167713"/>
    </reaction>
    <physiologicalReaction direction="left-to-right" evidence="5">
        <dbReference type="Rhea" id="RHEA:67161"/>
    </physiologicalReaction>
</comment>
<dbReference type="Gene3D" id="3.50.50.60">
    <property type="entry name" value="FAD/NAD(P)-binding domain"/>
    <property type="match status" value="1"/>
</dbReference>
<dbReference type="InterPro" id="IPR002938">
    <property type="entry name" value="FAD-bd"/>
</dbReference>
<dbReference type="PRINTS" id="PR00420">
    <property type="entry name" value="RNGMNOXGNASE"/>
</dbReference>
<evidence type="ECO:0000256" key="4">
    <source>
        <dbReference type="ARBA" id="ARBA00023002"/>
    </source>
</evidence>
<dbReference type="InterPro" id="IPR036188">
    <property type="entry name" value="FAD/NAD-bd_sf"/>
</dbReference>
<dbReference type="OrthoDB" id="3340390at2759"/>
<dbReference type="Pfam" id="PF01494">
    <property type="entry name" value="FAD_binding_3"/>
    <property type="match status" value="1"/>
</dbReference>
<sequence>MCSALTVRARLKPEKATVLVIGGGPGGSYAATVLVREGFDVILLEASKFPRFNFSPQPRIYHVGEGMLPSMRQYLKFIDLDAEFNSHGFMHKPGACFKLNQGLRMTYTDFSSLGPDTTTWNVIRSEADEMMLHHASRQGVEVFEETKVVSILFEDGNSTSRPTAATWQNKTGQSGTIRFDWLVDASGRAGIMSTKYLKNRHLREGLRNIAVWGYWRNVKINQAGTKRSNAPWFEALSDETGWVWVIPLHDGTTSIGVVMHQNVSNKKKVEYPGGRPSLTEHYLDQLKLAPGVLELTGDKGTLVEGSVKSSSDYSYYSSQYAGDHYRLVGDAAAFVDPFFSSGVHMAMTSALSAAASICASAKGQVTETRAQKWHDAKVGICHTRFLIVVLTAYKQMQNQRQAILSDVDADNFDRVFAMFRPVIQGFADNSPELTDKKFDDLIDYCINMFERTKEEDHVSTAKKVQPDLLSIHGPITSQKELDEAAGPDDLDAKRVLTRINALRILRNDVSPAGFSAEEMEGMVVNLRRGELGLVETE</sequence>
<dbReference type="GO" id="GO:0140907">
    <property type="term" value="F:flavin-dependent halogenase activity"/>
    <property type="evidence" value="ECO:0007669"/>
    <property type="project" value="UniProtKB-ARBA"/>
</dbReference>
<dbReference type="GO" id="GO:0044550">
    <property type="term" value="P:secondary metabolite biosynthetic process"/>
    <property type="evidence" value="ECO:0007669"/>
    <property type="project" value="UniProtKB-ARBA"/>
</dbReference>
<keyword evidence="3" id="KW-0274">FAD</keyword>
<comment type="similarity">
    <text evidence="1">Belongs to the flavin-dependent halogenase family.</text>
</comment>
<name>A0A5C3MZU2_9AGAM</name>
<evidence type="ECO:0000256" key="5">
    <source>
        <dbReference type="ARBA" id="ARBA00049364"/>
    </source>
</evidence>
<dbReference type="Proteomes" id="UP000305948">
    <property type="component" value="Unassembled WGS sequence"/>
</dbReference>
<dbReference type="SUPFAM" id="SSF51905">
    <property type="entry name" value="FAD/NAD(P)-binding domain"/>
    <property type="match status" value="1"/>
</dbReference>
<dbReference type="AlphaFoldDB" id="A0A5C3MZU2"/>
<dbReference type="InterPro" id="IPR050816">
    <property type="entry name" value="Flavin-dep_Halogenase_NPB"/>
</dbReference>
<keyword evidence="4" id="KW-0560">Oxidoreductase</keyword>
<evidence type="ECO:0000313" key="7">
    <source>
        <dbReference type="EMBL" id="TFK50413.1"/>
    </source>
</evidence>
<keyword evidence="8" id="KW-1185">Reference proteome</keyword>
<protein>
    <submittedName>
        <fullName evidence="7">FAD/NAD-binding domain-containing protein</fullName>
    </submittedName>
</protein>
<evidence type="ECO:0000256" key="1">
    <source>
        <dbReference type="ARBA" id="ARBA00005706"/>
    </source>
</evidence>
<organism evidence="7 8">
    <name type="scientific">Heliocybe sulcata</name>
    <dbReference type="NCBI Taxonomy" id="5364"/>
    <lineage>
        <taxon>Eukaryota</taxon>
        <taxon>Fungi</taxon>
        <taxon>Dikarya</taxon>
        <taxon>Basidiomycota</taxon>
        <taxon>Agaricomycotina</taxon>
        <taxon>Agaricomycetes</taxon>
        <taxon>Gloeophyllales</taxon>
        <taxon>Gloeophyllaceae</taxon>
        <taxon>Heliocybe</taxon>
    </lineage>
</organism>
<proteinExistence type="inferred from homology"/>
<dbReference type="GO" id="GO:0071949">
    <property type="term" value="F:FAD binding"/>
    <property type="evidence" value="ECO:0007669"/>
    <property type="project" value="InterPro"/>
</dbReference>
<gene>
    <name evidence="7" type="ORF">OE88DRAFT_1726319</name>
</gene>
<evidence type="ECO:0000256" key="3">
    <source>
        <dbReference type="ARBA" id="ARBA00022827"/>
    </source>
</evidence>
<keyword evidence="2" id="KW-0285">Flavoprotein</keyword>
<evidence type="ECO:0000256" key="2">
    <source>
        <dbReference type="ARBA" id="ARBA00022630"/>
    </source>
</evidence>
<feature type="domain" description="FAD-binding" evidence="6">
    <location>
        <begin position="16"/>
        <end position="370"/>
    </location>
</feature>